<gene>
    <name evidence="1" type="ORF">TEA_005648</name>
</gene>
<evidence type="ECO:0000313" key="2">
    <source>
        <dbReference type="Proteomes" id="UP000306102"/>
    </source>
</evidence>
<dbReference type="EMBL" id="SDRB02007813">
    <property type="protein sequence ID" value="THG10563.1"/>
    <property type="molecule type" value="Genomic_DNA"/>
</dbReference>
<evidence type="ECO:0000313" key="1">
    <source>
        <dbReference type="EMBL" id="THG10563.1"/>
    </source>
</evidence>
<name>A0A4S4E3T8_CAMSN</name>
<sequence length="150" mass="16934">MFLLYTIYQEASLSLSLSLSMTMSENSSPTALSETPFPTSPNVQLVSKSLSDRLLGKYFDASEFDFDYQQSGLWSPPVPRRVFLDSPGNICSDDDMLAKLNNLKKKVHWFTCHTCCFNITEKKLQIGLVPFHTKARPLLLIQQIGTLHNS</sequence>
<dbReference type="Proteomes" id="UP000306102">
    <property type="component" value="Unassembled WGS sequence"/>
</dbReference>
<organism evidence="1 2">
    <name type="scientific">Camellia sinensis var. sinensis</name>
    <name type="common">China tea</name>
    <dbReference type="NCBI Taxonomy" id="542762"/>
    <lineage>
        <taxon>Eukaryota</taxon>
        <taxon>Viridiplantae</taxon>
        <taxon>Streptophyta</taxon>
        <taxon>Embryophyta</taxon>
        <taxon>Tracheophyta</taxon>
        <taxon>Spermatophyta</taxon>
        <taxon>Magnoliopsida</taxon>
        <taxon>eudicotyledons</taxon>
        <taxon>Gunneridae</taxon>
        <taxon>Pentapetalae</taxon>
        <taxon>asterids</taxon>
        <taxon>Ericales</taxon>
        <taxon>Theaceae</taxon>
        <taxon>Camellia</taxon>
    </lineage>
</organism>
<comment type="caution">
    <text evidence="1">The sequence shown here is derived from an EMBL/GenBank/DDBJ whole genome shotgun (WGS) entry which is preliminary data.</text>
</comment>
<dbReference type="PANTHER" id="PTHR34287">
    <property type="entry name" value="OS06G0551500 PROTEIN-RELATED"/>
    <property type="match status" value="1"/>
</dbReference>
<keyword evidence="2" id="KW-1185">Reference proteome</keyword>
<reference evidence="1 2" key="1">
    <citation type="journal article" date="2018" name="Proc. Natl. Acad. Sci. U.S.A.">
        <title>Draft genome sequence of Camellia sinensis var. sinensis provides insights into the evolution of the tea genome and tea quality.</title>
        <authorList>
            <person name="Wei C."/>
            <person name="Yang H."/>
            <person name="Wang S."/>
            <person name="Zhao J."/>
            <person name="Liu C."/>
            <person name="Gao L."/>
            <person name="Xia E."/>
            <person name="Lu Y."/>
            <person name="Tai Y."/>
            <person name="She G."/>
            <person name="Sun J."/>
            <person name="Cao H."/>
            <person name="Tong W."/>
            <person name="Gao Q."/>
            <person name="Li Y."/>
            <person name="Deng W."/>
            <person name="Jiang X."/>
            <person name="Wang W."/>
            <person name="Chen Q."/>
            <person name="Zhang S."/>
            <person name="Li H."/>
            <person name="Wu J."/>
            <person name="Wang P."/>
            <person name="Li P."/>
            <person name="Shi C."/>
            <person name="Zheng F."/>
            <person name="Jian J."/>
            <person name="Huang B."/>
            <person name="Shan D."/>
            <person name="Shi M."/>
            <person name="Fang C."/>
            <person name="Yue Y."/>
            <person name="Li F."/>
            <person name="Li D."/>
            <person name="Wei S."/>
            <person name="Han B."/>
            <person name="Jiang C."/>
            <person name="Yin Y."/>
            <person name="Xia T."/>
            <person name="Zhang Z."/>
            <person name="Bennetzen J.L."/>
            <person name="Zhao S."/>
            <person name="Wan X."/>
        </authorList>
    </citation>
    <scope>NUCLEOTIDE SEQUENCE [LARGE SCALE GENOMIC DNA]</scope>
    <source>
        <strain evidence="2">cv. Shuchazao</strain>
        <tissue evidence="1">Leaf</tissue>
    </source>
</reference>
<accession>A0A4S4E3T8</accession>
<proteinExistence type="predicted"/>
<protein>
    <submittedName>
        <fullName evidence="1">Uncharacterized protein</fullName>
    </submittedName>
</protein>
<dbReference type="AlphaFoldDB" id="A0A4S4E3T8"/>
<dbReference type="PANTHER" id="PTHR34287:SF12">
    <property type="match status" value="1"/>
</dbReference>